<keyword evidence="1" id="KW-0472">Membrane</keyword>
<feature type="transmembrane region" description="Helical" evidence="1">
    <location>
        <begin position="187"/>
        <end position="206"/>
    </location>
</feature>
<dbReference type="InterPro" id="IPR035919">
    <property type="entry name" value="EAL_sf"/>
</dbReference>
<evidence type="ECO:0000256" key="1">
    <source>
        <dbReference type="SAM" id="Phobius"/>
    </source>
</evidence>
<dbReference type="PROSITE" id="PS50883">
    <property type="entry name" value="EAL"/>
    <property type="match status" value="1"/>
</dbReference>
<reference evidence="4" key="1">
    <citation type="submission" date="2021-07" db="EMBL/GenBank/DDBJ databases">
        <title>Candidatus Kaistella beijingensis sp. nov. isolated from a municipal wastewater treatment plant is involved in sludge foaming.</title>
        <authorList>
            <person name="Song Y."/>
            <person name="Liu S.-J."/>
        </authorList>
    </citation>
    <scope>NUCLEOTIDE SEQUENCE</scope>
    <source>
        <strain evidence="4">DSM 43998</strain>
    </source>
</reference>
<dbReference type="InterPro" id="IPR043128">
    <property type="entry name" value="Rev_trsase/Diguanyl_cyclase"/>
</dbReference>
<accession>A0ABX8SB85</accession>
<dbReference type="SUPFAM" id="SSF55073">
    <property type="entry name" value="Nucleotide cyclase"/>
    <property type="match status" value="1"/>
</dbReference>
<protein>
    <submittedName>
        <fullName evidence="4">EAL domain-containing protein</fullName>
    </submittedName>
</protein>
<dbReference type="RefSeq" id="WP_066473197.1">
    <property type="nucleotide sequence ID" value="NZ_CBCRUZ010000013.1"/>
</dbReference>
<evidence type="ECO:0000313" key="5">
    <source>
        <dbReference type="Proteomes" id="UP000887023"/>
    </source>
</evidence>
<evidence type="ECO:0000259" key="3">
    <source>
        <dbReference type="PROSITE" id="PS50887"/>
    </source>
</evidence>
<dbReference type="PANTHER" id="PTHR44757">
    <property type="entry name" value="DIGUANYLATE CYCLASE DGCP"/>
    <property type="match status" value="1"/>
</dbReference>
<dbReference type="InterPro" id="IPR029787">
    <property type="entry name" value="Nucleotide_cyclase"/>
</dbReference>
<dbReference type="EMBL" id="CP079105">
    <property type="protein sequence ID" value="QXQ15123.1"/>
    <property type="molecule type" value="Genomic_DNA"/>
</dbReference>
<dbReference type="Pfam" id="PF00990">
    <property type="entry name" value="GGDEF"/>
    <property type="match status" value="1"/>
</dbReference>
<keyword evidence="1" id="KW-1133">Transmembrane helix</keyword>
<keyword evidence="1" id="KW-0812">Transmembrane</keyword>
<sequence>MFGRILQSRVVARLAIVGLTVGLALLAAVALWATRTTSQTSDAVRRMDSIGNHWTHVILHVNTEYEALTDYLIANRSISLQPLRSAVDSAGDDLDWLRRNGNDRDRAEADIVAGAYASYTKSVRQLLAAGAAGDDNQVRLKAAEAGLGASSVRKQAVSNASRKHYDLTELIDRAVQRNARLRNAETGLVAIDLALLALSGLILVNYQRRIERQAVRDRHRARHDGLTGTANRTRLLEKLEDAIESTSPGALLMLDLDRFKEVNDTLGHHHGDLLLREVAHRLLGAVGSNDLVARLGGDEFAVLLPSTENADQAMTSAARIREALNRPADLEGMEVPVEASIGAAVFPDHGDTADLVMRYADIAMYTAKREKLGVACYRPGDGESLSGRMTLLSELRRAIPRNELVLRYQPKVRLGTGEFVGVEVLVRWQHPQRGLLPPSEFLPVAEHADVIWPLNEWVLRSALAQCEAWRSAGYHCPIAVNIPGSMLVDDLVDRVTVFLREFSCPPGVLSLEVTEGDVIQDTDRAAAVMARLRTAGVLTSIDDFGTGYSSMSRLMVLPLDELKIDREFTEAAITRNGAAIVAATIQLGHTVGLRVVAEGIEDSATMIALTELGCDEAQGYYISPPLDRDQLATWLARYVDSKRRTAVPSAPG</sequence>
<dbReference type="CDD" id="cd01948">
    <property type="entry name" value="EAL"/>
    <property type="match status" value="1"/>
</dbReference>
<organism evidence="4 5">
    <name type="scientific">Skermania pinensis</name>
    <dbReference type="NCBI Taxonomy" id="39122"/>
    <lineage>
        <taxon>Bacteria</taxon>
        <taxon>Bacillati</taxon>
        <taxon>Actinomycetota</taxon>
        <taxon>Actinomycetes</taxon>
        <taxon>Mycobacteriales</taxon>
        <taxon>Gordoniaceae</taxon>
        <taxon>Skermania</taxon>
    </lineage>
</organism>
<evidence type="ECO:0000313" key="4">
    <source>
        <dbReference type="EMBL" id="QXQ15123.1"/>
    </source>
</evidence>
<dbReference type="PROSITE" id="PS50887">
    <property type="entry name" value="GGDEF"/>
    <property type="match status" value="1"/>
</dbReference>
<dbReference type="InterPro" id="IPR001633">
    <property type="entry name" value="EAL_dom"/>
</dbReference>
<feature type="domain" description="GGDEF" evidence="3">
    <location>
        <begin position="247"/>
        <end position="379"/>
    </location>
</feature>
<name>A0ABX8SB85_9ACTN</name>
<dbReference type="InterPro" id="IPR052155">
    <property type="entry name" value="Biofilm_reg_signaling"/>
</dbReference>
<gene>
    <name evidence="4" type="ORF">KV203_07195</name>
</gene>
<dbReference type="Gene3D" id="3.20.20.450">
    <property type="entry name" value="EAL domain"/>
    <property type="match status" value="1"/>
</dbReference>
<dbReference type="Gene3D" id="3.30.70.270">
    <property type="match status" value="1"/>
</dbReference>
<keyword evidence="5" id="KW-1185">Reference proteome</keyword>
<dbReference type="SMART" id="SM00052">
    <property type="entry name" value="EAL"/>
    <property type="match status" value="1"/>
</dbReference>
<dbReference type="NCBIfam" id="TIGR00254">
    <property type="entry name" value="GGDEF"/>
    <property type="match status" value="1"/>
</dbReference>
<dbReference type="PANTHER" id="PTHR44757:SF2">
    <property type="entry name" value="BIOFILM ARCHITECTURE MAINTENANCE PROTEIN MBAA"/>
    <property type="match status" value="1"/>
</dbReference>
<feature type="domain" description="EAL" evidence="2">
    <location>
        <begin position="388"/>
        <end position="639"/>
    </location>
</feature>
<feature type="transmembrane region" description="Helical" evidence="1">
    <location>
        <begin position="12"/>
        <end position="33"/>
    </location>
</feature>
<dbReference type="Pfam" id="PF00563">
    <property type="entry name" value="EAL"/>
    <property type="match status" value="1"/>
</dbReference>
<dbReference type="Proteomes" id="UP000887023">
    <property type="component" value="Chromosome"/>
</dbReference>
<dbReference type="SMART" id="SM00267">
    <property type="entry name" value="GGDEF"/>
    <property type="match status" value="1"/>
</dbReference>
<proteinExistence type="predicted"/>
<dbReference type="InterPro" id="IPR000160">
    <property type="entry name" value="GGDEF_dom"/>
</dbReference>
<dbReference type="CDD" id="cd01949">
    <property type="entry name" value="GGDEF"/>
    <property type="match status" value="1"/>
</dbReference>
<dbReference type="SUPFAM" id="SSF141868">
    <property type="entry name" value="EAL domain-like"/>
    <property type="match status" value="1"/>
</dbReference>
<evidence type="ECO:0000259" key="2">
    <source>
        <dbReference type="PROSITE" id="PS50883"/>
    </source>
</evidence>